<reference evidence="1" key="2">
    <citation type="journal article" date="2015" name="Data Brief">
        <title>Shoot transcriptome of the giant reed, Arundo donax.</title>
        <authorList>
            <person name="Barrero R.A."/>
            <person name="Guerrero F.D."/>
            <person name="Moolhuijzen P."/>
            <person name="Goolsby J.A."/>
            <person name="Tidwell J."/>
            <person name="Bellgard S.E."/>
            <person name="Bellgard M.I."/>
        </authorList>
    </citation>
    <scope>NUCLEOTIDE SEQUENCE</scope>
    <source>
        <tissue evidence="1">Shoot tissue taken approximately 20 cm above the soil surface</tissue>
    </source>
</reference>
<accession>A0A0A9A0W0</accession>
<sequence length="46" mass="5493">MHTPAHFFETAERKIPRPYYFSEIMVAAKRSRMKHRETRGATLLMV</sequence>
<dbReference type="EMBL" id="GBRH01255275">
    <property type="protein sequence ID" value="JAD42620.1"/>
    <property type="molecule type" value="Transcribed_RNA"/>
</dbReference>
<reference evidence="1" key="1">
    <citation type="submission" date="2014-09" db="EMBL/GenBank/DDBJ databases">
        <authorList>
            <person name="Magalhaes I.L.F."/>
            <person name="Oliveira U."/>
            <person name="Santos F.R."/>
            <person name="Vidigal T.H.D.A."/>
            <person name="Brescovit A.D."/>
            <person name="Santos A.J."/>
        </authorList>
    </citation>
    <scope>NUCLEOTIDE SEQUENCE</scope>
    <source>
        <tissue evidence="1">Shoot tissue taken approximately 20 cm above the soil surface</tissue>
    </source>
</reference>
<evidence type="ECO:0000313" key="1">
    <source>
        <dbReference type="EMBL" id="JAD42620.1"/>
    </source>
</evidence>
<dbReference type="AlphaFoldDB" id="A0A0A9A0W0"/>
<name>A0A0A9A0W0_ARUDO</name>
<protein>
    <submittedName>
        <fullName evidence="1">Uncharacterized protein</fullName>
    </submittedName>
</protein>
<organism evidence="1">
    <name type="scientific">Arundo donax</name>
    <name type="common">Giant reed</name>
    <name type="synonym">Donax arundinaceus</name>
    <dbReference type="NCBI Taxonomy" id="35708"/>
    <lineage>
        <taxon>Eukaryota</taxon>
        <taxon>Viridiplantae</taxon>
        <taxon>Streptophyta</taxon>
        <taxon>Embryophyta</taxon>
        <taxon>Tracheophyta</taxon>
        <taxon>Spermatophyta</taxon>
        <taxon>Magnoliopsida</taxon>
        <taxon>Liliopsida</taxon>
        <taxon>Poales</taxon>
        <taxon>Poaceae</taxon>
        <taxon>PACMAD clade</taxon>
        <taxon>Arundinoideae</taxon>
        <taxon>Arundineae</taxon>
        <taxon>Arundo</taxon>
    </lineage>
</organism>
<proteinExistence type="predicted"/>